<accession>A0AAV6H6K4</accession>
<name>A0AAV6H6K4_9TELE</name>
<gene>
    <name evidence="1" type="ORF">AALO_G00072180</name>
</gene>
<proteinExistence type="predicted"/>
<organism evidence="1 2">
    <name type="scientific">Alosa alosa</name>
    <name type="common">allis shad</name>
    <dbReference type="NCBI Taxonomy" id="278164"/>
    <lineage>
        <taxon>Eukaryota</taxon>
        <taxon>Metazoa</taxon>
        <taxon>Chordata</taxon>
        <taxon>Craniata</taxon>
        <taxon>Vertebrata</taxon>
        <taxon>Euteleostomi</taxon>
        <taxon>Actinopterygii</taxon>
        <taxon>Neopterygii</taxon>
        <taxon>Teleostei</taxon>
        <taxon>Clupei</taxon>
        <taxon>Clupeiformes</taxon>
        <taxon>Clupeoidei</taxon>
        <taxon>Clupeidae</taxon>
        <taxon>Alosa</taxon>
    </lineage>
</organism>
<evidence type="ECO:0000313" key="2">
    <source>
        <dbReference type="Proteomes" id="UP000823561"/>
    </source>
</evidence>
<protein>
    <submittedName>
        <fullName evidence="1">Uncharacterized protein</fullName>
    </submittedName>
</protein>
<keyword evidence="2" id="KW-1185">Reference proteome</keyword>
<dbReference type="EMBL" id="JADWDJ010000005">
    <property type="protein sequence ID" value="KAG5281436.1"/>
    <property type="molecule type" value="Genomic_DNA"/>
</dbReference>
<comment type="caution">
    <text evidence="1">The sequence shown here is derived from an EMBL/GenBank/DDBJ whole genome shotgun (WGS) entry which is preliminary data.</text>
</comment>
<sequence>MTSRCCCPLWRSTRTSVGPVVGTNPRLPPGAGMTRLGPLDPFPAGRIWDYCWSARLVRSLTCPRRTGVLLLSFGTASVPFSSVHAAPRCLMVCSPRPPPSVRLPPLHHHHHHWHLLSLQPNPTQPSPVQPNTT</sequence>
<evidence type="ECO:0000313" key="1">
    <source>
        <dbReference type="EMBL" id="KAG5281436.1"/>
    </source>
</evidence>
<reference evidence="1" key="1">
    <citation type="submission" date="2020-10" db="EMBL/GenBank/DDBJ databases">
        <title>Chromosome-scale genome assembly of the Allis shad, Alosa alosa.</title>
        <authorList>
            <person name="Margot Z."/>
            <person name="Christophe K."/>
            <person name="Cabau C."/>
            <person name="Louis A."/>
            <person name="Berthelot C."/>
            <person name="Parey E."/>
            <person name="Roest Crollius H."/>
            <person name="Montfort J."/>
            <person name="Robinson-Rechavi M."/>
            <person name="Bucao C."/>
            <person name="Bouchez O."/>
            <person name="Gislard M."/>
            <person name="Lluch J."/>
            <person name="Milhes M."/>
            <person name="Lampietro C."/>
            <person name="Lopez Roques C."/>
            <person name="Donnadieu C."/>
            <person name="Braasch I."/>
            <person name="Desvignes T."/>
            <person name="Postlethwait J."/>
            <person name="Bobe J."/>
            <person name="Guiguen Y."/>
        </authorList>
    </citation>
    <scope>NUCLEOTIDE SEQUENCE</scope>
    <source>
        <strain evidence="1">M-15738</strain>
        <tissue evidence="1">Blood</tissue>
    </source>
</reference>
<dbReference type="AlphaFoldDB" id="A0AAV6H6K4"/>
<dbReference type="Proteomes" id="UP000823561">
    <property type="component" value="Chromosome 5"/>
</dbReference>